<dbReference type="PROSITE" id="PS51904">
    <property type="entry name" value="GLYCOSYL_HYDROL_F25_2"/>
    <property type="match status" value="1"/>
</dbReference>
<dbReference type="AlphaFoldDB" id="A0A917BG87"/>
<dbReference type="PANTHER" id="PTHR34135:SF2">
    <property type="entry name" value="LYSOZYME"/>
    <property type="match status" value="1"/>
</dbReference>
<evidence type="ECO:0000256" key="5">
    <source>
        <dbReference type="ARBA" id="ARBA00022525"/>
    </source>
</evidence>
<dbReference type="PANTHER" id="PTHR34135">
    <property type="entry name" value="LYSOZYME"/>
    <property type="match status" value="1"/>
</dbReference>
<feature type="signal peptide" evidence="12">
    <location>
        <begin position="1"/>
        <end position="22"/>
    </location>
</feature>
<dbReference type="EC" id="3.2.1.17" evidence="4"/>
<dbReference type="GO" id="GO:0003796">
    <property type="term" value="F:lysozyme activity"/>
    <property type="evidence" value="ECO:0007669"/>
    <property type="project" value="UniProtKB-EC"/>
</dbReference>
<dbReference type="SMART" id="SM00641">
    <property type="entry name" value="Glyco_25"/>
    <property type="match status" value="1"/>
</dbReference>
<keyword evidence="12" id="KW-0732">Signal</keyword>
<dbReference type="GO" id="GO:0031640">
    <property type="term" value="P:killing of cells of another organism"/>
    <property type="evidence" value="ECO:0007669"/>
    <property type="project" value="UniProtKB-KW"/>
</dbReference>
<evidence type="ECO:0000256" key="8">
    <source>
        <dbReference type="ARBA" id="ARBA00022801"/>
    </source>
</evidence>
<feature type="chain" id="PRO_5038831814" description="lysozyme" evidence="12">
    <location>
        <begin position="23"/>
        <end position="292"/>
    </location>
</feature>
<evidence type="ECO:0000256" key="11">
    <source>
        <dbReference type="ARBA" id="ARBA00055588"/>
    </source>
</evidence>
<keyword evidence="6" id="KW-0929">Antimicrobial</keyword>
<proteinExistence type="inferred from homology"/>
<evidence type="ECO:0000256" key="9">
    <source>
        <dbReference type="ARBA" id="ARBA00023157"/>
    </source>
</evidence>
<organism evidence="13 14">
    <name type="scientific">Marmoricola endophyticus</name>
    <dbReference type="NCBI Taxonomy" id="2040280"/>
    <lineage>
        <taxon>Bacteria</taxon>
        <taxon>Bacillati</taxon>
        <taxon>Actinomycetota</taxon>
        <taxon>Actinomycetes</taxon>
        <taxon>Propionibacteriales</taxon>
        <taxon>Nocardioidaceae</taxon>
        <taxon>Marmoricola</taxon>
    </lineage>
</organism>
<comment type="subcellular location">
    <subcellularLocation>
        <location evidence="2">Secreted</location>
    </subcellularLocation>
</comment>
<evidence type="ECO:0000256" key="1">
    <source>
        <dbReference type="ARBA" id="ARBA00000632"/>
    </source>
</evidence>
<keyword evidence="14" id="KW-1185">Reference proteome</keyword>
<dbReference type="GO" id="GO:0042742">
    <property type="term" value="P:defense response to bacterium"/>
    <property type="evidence" value="ECO:0007669"/>
    <property type="project" value="UniProtKB-KW"/>
</dbReference>
<evidence type="ECO:0000256" key="10">
    <source>
        <dbReference type="ARBA" id="ARBA00023295"/>
    </source>
</evidence>
<comment type="function">
    <text evidence="11">This enzyme has both lysozyme (acetylmuramidase) and diacetylmuramidase activities.</text>
</comment>
<comment type="caution">
    <text evidence="13">The sequence shown here is derived from an EMBL/GenBank/DDBJ whole genome shotgun (WGS) entry which is preliminary data.</text>
</comment>
<keyword evidence="9" id="KW-1015">Disulfide bond</keyword>
<reference evidence="13" key="2">
    <citation type="submission" date="2020-09" db="EMBL/GenBank/DDBJ databases">
        <authorList>
            <person name="Sun Q."/>
            <person name="Zhou Y."/>
        </authorList>
    </citation>
    <scope>NUCLEOTIDE SEQUENCE</scope>
    <source>
        <strain evidence="13">CGMCC 1.16067</strain>
    </source>
</reference>
<keyword evidence="10" id="KW-0326">Glycosidase</keyword>
<dbReference type="Pfam" id="PF01183">
    <property type="entry name" value="Glyco_hydro_25"/>
    <property type="match status" value="1"/>
</dbReference>
<dbReference type="Gene3D" id="3.20.20.80">
    <property type="entry name" value="Glycosidases"/>
    <property type="match status" value="1"/>
</dbReference>
<keyword evidence="7" id="KW-0081">Bacteriolytic enzyme</keyword>
<dbReference type="InterPro" id="IPR002053">
    <property type="entry name" value="Glyco_hydro_25"/>
</dbReference>
<evidence type="ECO:0000256" key="12">
    <source>
        <dbReference type="SAM" id="SignalP"/>
    </source>
</evidence>
<dbReference type="GO" id="GO:0005576">
    <property type="term" value="C:extracellular region"/>
    <property type="evidence" value="ECO:0007669"/>
    <property type="project" value="UniProtKB-SubCell"/>
</dbReference>
<dbReference type="SUPFAM" id="SSF51445">
    <property type="entry name" value="(Trans)glycosidases"/>
    <property type="match status" value="1"/>
</dbReference>
<reference evidence="13" key="1">
    <citation type="journal article" date="2014" name="Int. J. Syst. Evol. Microbiol.">
        <title>Complete genome sequence of Corynebacterium casei LMG S-19264T (=DSM 44701T), isolated from a smear-ripened cheese.</title>
        <authorList>
            <consortium name="US DOE Joint Genome Institute (JGI-PGF)"/>
            <person name="Walter F."/>
            <person name="Albersmeier A."/>
            <person name="Kalinowski J."/>
            <person name="Ruckert C."/>
        </authorList>
    </citation>
    <scope>NUCLEOTIDE SEQUENCE</scope>
    <source>
        <strain evidence="13">CGMCC 1.16067</strain>
    </source>
</reference>
<dbReference type="InterPro" id="IPR018077">
    <property type="entry name" value="Glyco_hydro_fam25_subgr"/>
</dbReference>
<dbReference type="RefSeq" id="WP_188778648.1">
    <property type="nucleotide sequence ID" value="NZ_BMKQ01000001.1"/>
</dbReference>
<name>A0A917BG87_9ACTN</name>
<evidence type="ECO:0000256" key="4">
    <source>
        <dbReference type="ARBA" id="ARBA00012732"/>
    </source>
</evidence>
<comment type="catalytic activity">
    <reaction evidence="1">
        <text>Hydrolysis of (1-&gt;4)-beta-linkages between N-acetylmuramic acid and N-acetyl-D-glucosamine residues in a peptidoglycan and between N-acetyl-D-glucosamine residues in chitodextrins.</text>
        <dbReference type="EC" id="3.2.1.17"/>
    </reaction>
</comment>
<evidence type="ECO:0000256" key="3">
    <source>
        <dbReference type="ARBA" id="ARBA00010646"/>
    </source>
</evidence>
<dbReference type="GO" id="GO:0016052">
    <property type="term" value="P:carbohydrate catabolic process"/>
    <property type="evidence" value="ECO:0007669"/>
    <property type="project" value="TreeGrafter"/>
</dbReference>
<gene>
    <name evidence="13" type="ORF">GCM10011519_09210</name>
</gene>
<dbReference type="InterPro" id="IPR017853">
    <property type="entry name" value="GH"/>
</dbReference>
<dbReference type="CDD" id="cd06412">
    <property type="entry name" value="GH25_CH-type"/>
    <property type="match status" value="1"/>
</dbReference>
<keyword evidence="5" id="KW-0964">Secreted</keyword>
<evidence type="ECO:0000313" key="14">
    <source>
        <dbReference type="Proteomes" id="UP000649179"/>
    </source>
</evidence>
<dbReference type="Proteomes" id="UP000649179">
    <property type="component" value="Unassembled WGS sequence"/>
</dbReference>
<evidence type="ECO:0000313" key="13">
    <source>
        <dbReference type="EMBL" id="GGF37816.1"/>
    </source>
</evidence>
<comment type="similarity">
    <text evidence="3">Belongs to the glycosyl hydrolase 25 family.</text>
</comment>
<sequence>MSHRKRTTLALGAALSATVALAAPALAAGGGASADDTGSTPNGSARAAGVTRAGGGFMGWSAPTSADTSASGKAADAAQARKQAVSATVAGIDVASYQGNVNWSTYYSQGKRFAYVKATEGTSYTSPYFTQQYNGSYNVGMVRGAYHFAVPSSSAGSTQARYFVQHGGGWSKDGKTLPGALDIEYNPYSGGTCYGLSQASMRSWISSFLSTYKSLTGRDAVIYSTTDWWTTCTGNTSAFSTTNPLWIARYSSSAGTLPSGWGYYTFWQYSSSPLDQDRFNGAATQLTKLANG</sequence>
<dbReference type="EMBL" id="BMKQ01000001">
    <property type="protein sequence ID" value="GGF37816.1"/>
    <property type="molecule type" value="Genomic_DNA"/>
</dbReference>
<accession>A0A917BG87</accession>
<dbReference type="GO" id="GO:0016998">
    <property type="term" value="P:cell wall macromolecule catabolic process"/>
    <property type="evidence" value="ECO:0007669"/>
    <property type="project" value="InterPro"/>
</dbReference>
<dbReference type="FunFam" id="3.20.20.80:FF:000060">
    <property type="entry name" value="Lysozyme M1"/>
    <property type="match status" value="1"/>
</dbReference>
<evidence type="ECO:0000256" key="6">
    <source>
        <dbReference type="ARBA" id="ARBA00022529"/>
    </source>
</evidence>
<protein>
    <recommendedName>
        <fullName evidence="4">lysozyme</fullName>
        <ecNumber evidence="4">3.2.1.17</ecNumber>
    </recommendedName>
</protein>
<dbReference type="GO" id="GO:0009253">
    <property type="term" value="P:peptidoglycan catabolic process"/>
    <property type="evidence" value="ECO:0007669"/>
    <property type="project" value="InterPro"/>
</dbReference>
<keyword evidence="8" id="KW-0378">Hydrolase</keyword>
<evidence type="ECO:0000256" key="7">
    <source>
        <dbReference type="ARBA" id="ARBA00022638"/>
    </source>
</evidence>
<evidence type="ECO:0000256" key="2">
    <source>
        <dbReference type="ARBA" id="ARBA00004613"/>
    </source>
</evidence>